<dbReference type="InterPro" id="IPR000182">
    <property type="entry name" value="GNAT_dom"/>
</dbReference>
<dbReference type="PANTHER" id="PTHR43441">
    <property type="entry name" value="RIBOSOMAL-PROTEIN-SERINE ACETYLTRANSFERASE"/>
    <property type="match status" value="1"/>
</dbReference>
<feature type="domain" description="N-acetyltransferase" evidence="1">
    <location>
        <begin position="24"/>
        <end position="179"/>
    </location>
</feature>
<dbReference type="AlphaFoldDB" id="A0A5M7BWZ5"/>
<keyword evidence="2" id="KW-0808">Transferase</keyword>
<dbReference type="InterPro" id="IPR016181">
    <property type="entry name" value="Acyl_CoA_acyltransferase"/>
</dbReference>
<keyword evidence="3" id="KW-1185">Reference proteome</keyword>
<dbReference type="SMR" id="A0A5M7BWZ5"/>
<organism evidence="2 3">
    <name type="scientific">Saccharopolyspora hirsuta</name>
    <dbReference type="NCBI Taxonomy" id="1837"/>
    <lineage>
        <taxon>Bacteria</taxon>
        <taxon>Bacillati</taxon>
        <taxon>Actinomycetota</taxon>
        <taxon>Actinomycetes</taxon>
        <taxon>Pseudonocardiales</taxon>
        <taxon>Pseudonocardiaceae</taxon>
        <taxon>Saccharopolyspora</taxon>
    </lineage>
</organism>
<proteinExistence type="predicted"/>
<dbReference type="RefSeq" id="WP_150066591.1">
    <property type="nucleotide sequence ID" value="NZ_JBEPDJ010000005.1"/>
</dbReference>
<dbReference type="GO" id="GO:1990189">
    <property type="term" value="F:protein N-terminal-serine acetyltransferase activity"/>
    <property type="evidence" value="ECO:0007669"/>
    <property type="project" value="TreeGrafter"/>
</dbReference>
<gene>
    <name evidence="2" type="ORF">F1721_11380</name>
</gene>
<dbReference type="PROSITE" id="PS51186">
    <property type="entry name" value="GNAT"/>
    <property type="match status" value="1"/>
</dbReference>
<dbReference type="GO" id="GO:0008999">
    <property type="term" value="F:protein-N-terminal-alanine acetyltransferase activity"/>
    <property type="evidence" value="ECO:0007669"/>
    <property type="project" value="TreeGrafter"/>
</dbReference>
<accession>A0A5M7BWZ5</accession>
<evidence type="ECO:0000313" key="2">
    <source>
        <dbReference type="EMBL" id="KAA5834289.1"/>
    </source>
</evidence>
<dbReference type="SUPFAM" id="SSF55729">
    <property type="entry name" value="Acyl-CoA N-acyltransferases (Nat)"/>
    <property type="match status" value="1"/>
</dbReference>
<evidence type="ECO:0000313" key="3">
    <source>
        <dbReference type="Proteomes" id="UP000323946"/>
    </source>
</evidence>
<protein>
    <submittedName>
        <fullName evidence="2">GNAT family N-acetyltransferase</fullName>
    </submittedName>
</protein>
<sequence length="179" mass="19780">MNRPAEQIPLETAVLRRWRSTDLAELHRVVTEALPHLRPWLPWAAGDYTLESAAQFLQQCQDNWHTGKAFAYAITVDGAIVGCIALERRIGPTGLEIGYWLHPGHTGRGLVTTSTAALADRALALPGIDHVEIWHDAANTASQAVPQRLGFTCVDRRSPPREPARPGEAGIEVVWRLTR</sequence>
<dbReference type="GO" id="GO:0005737">
    <property type="term" value="C:cytoplasm"/>
    <property type="evidence" value="ECO:0007669"/>
    <property type="project" value="TreeGrafter"/>
</dbReference>
<reference evidence="2 3" key="1">
    <citation type="submission" date="2019-09" db="EMBL/GenBank/DDBJ databases">
        <title>Draft genome sequence of the thermophilic Saccharopolyspora hirsuta VKM Ac-666T.</title>
        <authorList>
            <person name="Lobastova T.G."/>
            <person name="Fokina V."/>
            <person name="Bragin E.Y."/>
            <person name="Shtratnikova V.Y."/>
            <person name="Starodumova I.P."/>
            <person name="Tarlachkov S.V."/>
            <person name="Donova M.V."/>
        </authorList>
    </citation>
    <scope>NUCLEOTIDE SEQUENCE [LARGE SCALE GENOMIC DNA]</scope>
    <source>
        <strain evidence="2 3">VKM Ac-666</strain>
    </source>
</reference>
<name>A0A5M7BWZ5_SACHI</name>
<evidence type="ECO:0000259" key="1">
    <source>
        <dbReference type="PROSITE" id="PS51186"/>
    </source>
</evidence>
<dbReference type="PANTHER" id="PTHR43441:SF3">
    <property type="entry name" value="ACETYLTRANSFERASE"/>
    <property type="match status" value="1"/>
</dbReference>
<dbReference type="OrthoDB" id="9799321at2"/>
<dbReference type="EMBL" id="VWPH01000005">
    <property type="protein sequence ID" value="KAA5834289.1"/>
    <property type="molecule type" value="Genomic_DNA"/>
</dbReference>
<comment type="caution">
    <text evidence="2">The sequence shown here is derived from an EMBL/GenBank/DDBJ whole genome shotgun (WGS) entry which is preliminary data.</text>
</comment>
<dbReference type="Pfam" id="PF13302">
    <property type="entry name" value="Acetyltransf_3"/>
    <property type="match status" value="1"/>
</dbReference>
<dbReference type="Proteomes" id="UP000323946">
    <property type="component" value="Unassembled WGS sequence"/>
</dbReference>
<dbReference type="Gene3D" id="3.40.630.30">
    <property type="match status" value="1"/>
</dbReference>
<dbReference type="InterPro" id="IPR051908">
    <property type="entry name" value="Ribosomal_N-acetyltransferase"/>
</dbReference>